<keyword evidence="3 7" id="KW-0238">DNA-binding</keyword>
<keyword evidence="2" id="KW-0805">Transcription regulation</keyword>
<sequence length="226" mass="26386">MNEMICVLIVEDDEILAGEIKDFLEKWGYRAVCASDFSNVTAEFTRCHPHLVLLDINLPFYDGMYWCRKLREISEAPVIYISSRNDDRDKIMAIAQGGDDFIEKPFHLELMKAKIEAVMRRAYQYKVKDRVYLNQDLCFEFQTSSLIYRNREVELTKSEKKILARLVEERPEVVTRENLMQVLWNTDEFVSDSTLTTVISRLRSKLDAACGRDVIQTKKGQGYYIA</sequence>
<reference evidence="10 11" key="1">
    <citation type="submission" date="2016-11" db="EMBL/GenBank/DDBJ databases">
        <authorList>
            <person name="Jaros S."/>
            <person name="Januszkiewicz K."/>
            <person name="Wedrychowicz H."/>
        </authorList>
    </citation>
    <scope>NUCLEOTIDE SEQUENCE [LARGE SCALE GENOMIC DNA]</scope>
    <source>
        <strain evidence="10 11">DSM 15480</strain>
    </source>
</reference>
<dbReference type="InterPro" id="IPR016032">
    <property type="entry name" value="Sig_transdc_resp-reg_C-effctor"/>
</dbReference>
<dbReference type="Gene3D" id="3.40.50.2300">
    <property type="match status" value="1"/>
</dbReference>
<dbReference type="CDD" id="cd00383">
    <property type="entry name" value="trans_reg_C"/>
    <property type="match status" value="1"/>
</dbReference>
<dbReference type="InterPro" id="IPR011006">
    <property type="entry name" value="CheY-like_superfamily"/>
</dbReference>
<dbReference type="SUPFAM" id="SSF46894">
    <property type="entry name" value="C-terminal effector domain of the bipartite response regulators"/>
    <property type="match status" value="1"/>
</dbReference>
<dbReference type="Pfam" id="PF00486">
    <property type="entry name" value="Trans_reg_C"/>
    <property type="match status" value="1"/>
</dbReference>
<accession>A0A1M6MKC5</accession>
<keyword evidence="6" id="KW-0597">Phosphoprotein</keyword>
<dbReference type="InterPro" id="IPR001789">
    <property type="entry name" value="Sig_transdc_resp-reg_receiver"/>
</dbReference>
<dbReference type="GO" id="GO:0000976">
    <property type="term" value="F:transcription cis-regulatory region binding"/>
    <property type="evidence" value="ECO:0007669"/>
    <property type="project" value="TreeGrafter"/>
</dbReference>
<dbReference type="PROSITE" id="PS51755">
    <property type="entry name" value="OMPR_PHOB"/>
    <property type="match status" value="1"/>
</dbReference>
<evidence type="ECO:0000256" key="4">
    <source>
        <dbReference type="ARBA" id="ARBA00023163"/>
    </source>
</evidence>
<organism evidence="10 11">
    <name type="scientific">Hespellia stercorisuis DSM 15480</name>
    <dbReference type="NCBI Taxonomy" id="1121950"/>
    <lineage>
        <taxon>Bacteria</taxon>
        <taxon>Bacillati</taxon>
        <taxon>Bacillota</taxon>
        <taxon>Clostridia</taxon>
        <taxon>Lachnospirales</taxon>
        <taxon>Lachnospiraceae</taxon>
        <taxon>Hespellia</taxon>
    </lineage>
</organism>
<evidence type="ECO:0000256" key="7">
    <source>
        <dbReference type="PROSITE-ProRule" id="PRU01091"/>
    </source>
</evidence>
<evidence type="ECO:0000256" key="6">
    <source>
        <dbReference type="PROSITE-ProRule" id="PRU00169"/>
    </source>
</evidence>
<dbReference type="InterPro" id="IPR039420">
    <property type="entry name" value="WalR-like"/>
</dbReference>
<dbReference type="InterPro" id="IPR036388">
    <property type="entry name" value="WH-like_DNA-bd_sf"/>
</dbReference>
<dbReference type="PROSITE" id="PS50110">
    <property type="entry name" value="RESPONSE_REGULATORY"/>
    <property type="match status" value="1"/>
</dbReference>
<dbReference type="RefSeq" id="WP_200803556.1">
    <property type="nucleotide sequence ID" value="NZ_FQZY01000019.1"/>
</dbReference>
<dbReference type="SMART" id="SM00862">
    <property type="entry name" value="Trans_reg_C"/>
    <property type="match status" value="1"/>
</dbReference>
<dbReference type="AlphaFoldDB" id="A0A1M6MKC5"/>
<feature type="domain" description="OmpR/PhoB-type" evidence="9">
    <location>
        <begin position="129"/>
        <end position="226"/>
    </location>
</feature>
<dbReference type="Gene3D" id="1.10.10.10">
    <property type="entry name" value="Winged helix-like DNA-binding domain superfamily/Winged helix DNA-binding domain"/>
    <property type="match status" value="1"/>
</dbReference>
<evidence type="ECO:0000256" key="5">
    <source>
        <dbReference type="ARBA" id="ARBA00024867"/>
    </source>
</evidence>
<feature type="modified residue" description="4-aspartylphosphate" evidence="6">
    <location>
        <position position="55"/>
    </location>
</feature>
<comment type="function">
    <text evidence="5">May play the central regulatory role in sporulation. It may be an element of the effector pathway responsible for the activation of sporulation genes in response to nutritional stress. Spo0A may act in concert with spo0H (a sigma factor) to control the expression of some genes that are critical to the sporulation process.</text>
</comment>
<feature type="domain" description="Response regulatory" evidence="8">
    <location>
        <begin position="6"/>
        <end position="119"/>
    </location>
</feature>
<evidence type="ECO:0000259" key="9">
    <source>
        <dbReference type="PROSITE" id="PS51755"/>
    </source>
</evidence>
<evidence type="ECO:0000256" key="1">
    <source>
        <dbReference type="ARBA" id="ARBA00018672"/>
    </source>
</evidence>
<proteinExistence type="predicted"/>
<name>A0A1M6MKC5_9FIRM</name>
<dbReference type="Pfam" id="PF00072">
    <property type="entry name" value="Response_reg"/>
    <property type="match status" value="1"/>
</dbReference>
<dbReference type="SMART" id="SM00448">
    <property type="entry name" value="REC"/>
    <property type="match status" value="1"/>
</dbReference>
<feature type="DNA-binding region" description="OmpR/PhoB-type" evidence="7">
    <location>
        <begin position="129"/>
        <end position="226"/>
    </location>
</feature>
<evidence type="ECO:0000259" key="8">
    <source>
        <dbReference type="PROSITE" id="PS50110"/>
    </source>
</evidence>
<dbReference type="EMBL" id="FQZY01000019">
    <property type="protein sequence ID" value="SHJ83921.1"/>
    <property type="molecule type" value="Genomic_DNA"/>
</dbReference>
<protein>
    <recommendedName>
        <fullName evidence="1">Stage 0 sporulation protein A homolog</fullName>
    </recommendedName>
</protein>
<evidence type="ECO:0000313" key="11">
    <source>
        <dbReference type="Proteomes" id="UP000184301"/>
    </source>
</evidence>
<dbReference type="GO" id="GO:0000156">
    <property type="term" value="F:phosphorelay response regulator activity"/>
    <property type="evidence" value="ECO:0007669"/>
    <property type="project" value="TreeGrafter"/>
</dbReference>
<dbReference type="GO" id="GO:0005829">
    <property type="term" value="C:cytosol"/>
    <property type="evidence" value="ECO:0007669"/>
    <property type="project" value="TreeGrafter"/>
</dbReference>
<dbReference type="SUPFAM" id="SSF52172">
    <property type="entry name" value="CheY-like"/>
    <property type="match status" value="1"/>
</dbReference>
<dbReference type="PANTHER" id="PTHR48111:SF43">
    <property type="entry name" value="STAGE 0 SPORULATION PROTEIN A HOMOLOG"/>
    <property type="match status" value="1"/>
</dbReference>
<dbReference type="Proteomes" id="UP000184301">
    <property type="component" value="Unassembled WGS sequence"/>
</dbReference>
<keyword evidence="4" id="KW-0804">Transcription</keyword>
<evidence type="ECO:0000256" key="3">
    <source>
        <dbReference type="ARBA" id="ARBA00023125"/>
    </source>
</evidence>
<dbReference type="GO" id="GO:0032993">
    <property type="term" value="C:protein-DNA complex"/>
    <property type="evidence" value="ECO:0007669"/>
    <property type="project" value="TreeGrafter"/>
</dbReference>
<dbReference type="STRING" id="1121950.SAMN02745243_01505"/>
<gene>
    <name evidence="10" type="ORF">SAMN02745243_01505</name>
</gene>
<dbReference type="PANTHER" id="PTHR48111">
    <property type="entry name" value="REGULATOR OF RPOS"/>
    <property type="match status" value="1"/>
</dbReference>
<evidence type="ECO:0000313" key="10">
    <source>
        <dbReference type="EMBL" id="SHJ83921.1"/>
    </source>
</evidence>
<keyword evidence="11" id="KW-1185">Reference proteome</keyword>
<dbReference type="GO" id="GO:0006355">
    <property type="term" value="P:regulation of DNA-templated transcription"/>
    <property type="evidence" value="ECO:0007669"/>
    <property type="project" value="InterPro"/>
</dbReference>
<evidence type="ECO:0000256" key="2">
    <source>
        <dbReference type="ARBA" id="ARBA00023015"/>
    </source>
</evidence>
<dbReference type="InterPro" id="IPR001867">
    <property type="entry name" value="OmpR/PhoB-type_DNA-bd"/>
</dbReference>